<dbReference type="EMBL" id="MDYQ01000048">
    <property type="protein sequence ID" value="PRP85261.1"/>
    <property type="molecule type" value="Genomic_DNA"/>
</dbReference>
<sequence>MHLENSAKDIRAHFKLSPGCTEKASSKWQKWPYGATQASIHLSALRRRVSMVMSR</sequence>
<comment type="caution">
    <text evidence="1">The sequence shown here is derived from an EMBL/GenBank/DDBJ whole genome shotgun (WGS) entry which is preliminary data.</text>
</comment>
<dbReference type="InParanoid" id="A0A2P6NMT4"/>
<protein>
    <submittedName>
        <fullName evidence="1">Uncharacterized protein</fullName>
    </submittedName>
</protein>
<keyword evidence="2" id="KW-1185">Reference proteome</keyword>
<reference evidence="1 2" key="1">
    <citation type="journal article" date="2018" name="Genome Biol. Evol.">
        <title>Multiple Roots of Fruiting Body Formation in Amoebozoa.</title>
        <authorList>
            <person name="Hillmann F."/>
            <person name="Forbes G."/>
            <person name="Novohradska S."/>
            <person name="Ferling I."/>
            <person name="Riege K."/>
            <person name="Groth M."/>
            <person name="Westermann M."/>
            <person name="Marz M."/>
            <person name="Spaller T."/>
            <person name="Winckler T."/>
            <person name="Schaap P."/>
            <person name="Glockner G."/>
        </authorList>
    </citation>
    <scope>NUCLEOTIDE SEQUENCE [LARGE SCALE GENOMIC DNA]</scope>
    <source>
        <strain evidence="1 2">Jena</strain>
    </source>
</reference>
<accession>A0A2P6NMT4</accession>
<proteinExistence type="predicted"/>
<evidence type="ECO:0000313" key="1">
    <source>
        <dbReference type="EMBL" id="PRP85261.1"/>
    </source>
</evidence>
<dbReference type="AlphaFoldDB" id="A0A2P6NMT4"/>
<evidence type="ECO:0000313" key="2">
    <source>
        <dbReference type="Proteomes" id="UP000241769"/>
    </source>
</evidence>
<name>A0A2P6NMT4_9EUKA</name>
<dbReference type="Proteomes" id="UP000241769">
    <property type="component" value="Unassembled WGS sequence"/>
</dbReference>
<gene>
    <name evidence="1" type="ORF">PROFUN_07031</name>
</gene>
<organism evidence="1 2">
    <name type="scientific">Planoprotostelium fungivorum</name>
    <dbReference type="NCBI Taxonomy" id="1890364"/>
    <lineage>
        <taxon>Eukaryota</taxon>
        <taxon>Amoebozoa</taxon>
        <taxon>Evosea</taxon>
        <taxon>Variosea</taxon>
        <taxon>Cavosteliida</taxon>
        <taxon>Cavosteliaceae</taxon>
        <taxon>Planoprotostelium</taxon>
    </lineage>
</organism>